<dbReference type="Gene3D" id="3.10.28.10">
    <property type="entry name" value="Homing endonucleases"/>
    <property type="match status" value="1"/>
</dbReference>
<keyword evidence="2" id="KW-1185">Reference proteome</keyword>
<accession>A0ABR5LM79</accession>
<dbReference type="EMBL" id="LJFS01000036">
    <property type="protein sequence ID" value="KPG28069.1"/>
    <property type="molecule type" value="Genomic_DNA"/>
</dbReference>
<dbReference type="InterPro" id="IPR036388">
    <property type="entry name" value="WH-like_DNA-bd_sf"/>
</dbReference>
<dbReference type="InterPro" id="IPR027434">
    <property type="entry name" value="Homing_endonucl"/>
</dbReference>
<gene>
    <name evidence="1" type="ORF">AN912_22520</name>
</gene>
<comment type="caution">
    <text evidence="1">The sequence shown here is derived from an EMBL/GenBank/DDBJ whole genome shotgun (WGS) entry which is preliminary data.</text>
</comment>
<reference evidence="1 2" key="1">
    <citation type="submission" date="2015-09" db="EMBL/GenBank/DDBJ databases">
        <title>Genome Sequences of Mycobacterium immunogenum Isolates, Recuperated from a Chloraminated Drinking Water Distribution System Simulator Subjected to Episodes of Nitrification.</title>
        <authorList>
            <person name="Gomez-Alvarez V."/>
            <person name="Revetta R.P."/>
        </authorList>
    </citation>
    <scope>NUCLEOTIDE SEQUENCE [LARGE SCALE GENOMIC DNA]</scope>
    <source>
        <strain evidence="1 2">H076</strain>
    </source>
</reference>
<dbReference type="Proteomes" id="UP000037962">
    <property type="component" value="Unassembled WGS sequence"/>
</dbReference>
<organism evidence="1 2">
    <name type="scientific">Mycobacteroides immunogenum</name>
    <dbReference type="NCBI Taxonomy" id="83262"/>
    <lineage>
        <taxon>Bacteria</taxon>
        <taxon>Bacillati</taxon>
        <taxon>Actinomycetota</taxon>
        <taxon>Actinomycetes</taxon>
        <taxon>Mycobacteriales</taxon>
        <taxon>Mycobacteriaceae</taxon>
        <taxon>Mycobacteroides</taxon>
    </lineage>
</organism>
<evidence type="ECO:0000313" key="2">
    <source>
        <dbReference type="Proteomes" id="UP000037962"/>
    </source>
</evidence>
<name>A0ABR5LM79_9MYCO</name>
<dbReference type="Gene3D" id="1.10.10.10">
    <property type="entry name" value="Winged helix-like DNA-binding domain superfamily/Winged helix DNA-binding domain"/>
    <property type="match status" value="1"/>
</dbReference>
<evidence type="ECO:0000313" key="1">
    <source>
        <dbReference type="EMBL" id="KPG28069.1"/>
    </source>
</evidence>
<sequence>MTQPKRSQVYERTKVESAVERVRRGESARVVGRDLGLDHSTISRWVRNSNSGGRIGSPQKRFPVDADHPRQCHGSCLETPQRRPERYSYLLGLYLGDGDITLVNKTLRLRISQDRRYPQLADLCAQAMSEVLPSNRPGISFRGGTCIISVYSTHLACIFPQHGKGRKHTRPIELEHWQREIVERHPWGLIAGLLHSDGCRDLNVVNGKEYPRWSFSNRSEDIRSIFFDTATSVGLRPTRSKWVVHISKRIDVHAVDAHVSTKA</sequence>
<proteinExistence type="predicted"/>
<evidence type="ECO:0008006" key="3">
    <source>
        <dbReference type="Google" id="ProtNLM"/>
    </source>
</evidence>
<protein>
    <recommendedName>
        <fullName evidence="3">DOD-type homing endonuclease domain-containing protein</fullName>
    </recommendedName>
</protein>